<dbReference type="InterPro" id="IPR016747">
    <property type="entry name" value="Phosphotransbutyrylase"/>
</dbReference>
<dbReference type="Proteomes" id="UP000183967">
    <property type="component" value="Unassembled WGS sequence"/>
</dbReference>
<keyword evidence="1" id="KW-0812">Transmembrane</keyword>
<reference evidence="4" key="1">
    <citation type="submission" date="2016-11" db="EMBL/GenBank/DDBJ databases">
        <authorList>
            <person name="Varghese N."/>
            <person name="Submissions S."/>
        </authorList>
    </citation>
    <scope>NUCLEOTIDE SEQUENCE [LARGE SCALE GENOMIC DNA]</scope>
    <source>
        <strain evidence="4">DSM 13643</strain>
    </source>
</reference>
<feature type="transmembrane region" description="Helical" evidence="1">
    <location>
        <begin position="104"/>
        <end position="121"/>
    </location>
</feature>
<keyword evidence="4" id="KW-1185">Reference proteome</keyword>
<evidence type="ECO:0000259" key="2">
    <source>
        <dbReference type="Pfam" id="PF04892"/>
    </source>
</evidence>
<dbReference type="OrthoDB" id="291892at2"/>
<dbReference type="InterPro" id="IPR006976">
    <property type="entry name" value="VanZ-like"/>
</dbReference>
<gene>
    <name evidence="3" type="ORF">SAMN02745135_02209</name>
</gene>
<dbReference type="NCBIfam" id="NF037970">
    <property type="entry name" value="vanZ_1"/>
    <property type="match status" value="1"/>
</dbReference>
<dbReference type="Pfam" id="PF04892">
    <property type="entry name" value="VanZ"/>
    <property type="match status" value="1"/>
</dbReference>
<keyword evidence="1" id="KW-0472">Membrane</keyword>
<feature type="transmembrane region" description="Helical" evidence="1">
    <location>
        <begin position="80"/>
        <end position="97"/>
    </location>
</feature>
<feature type="transmembrane region" description="Helical" evidence="1">
    <location>
        <begin position="12"/>
        <end position="31"/>
    </location>
</feature>
<protein>
    <submittedName>
        <fullName evidence="3">VanZ like family protein</fullName>
    </submittedName>
</protein>
<dbReference type="PIRSF" id="PIRSF019083">
    <property type="entry name" value="UCP019083_VanZ"/>
    <property type="match status" value="1"/>
</dbReference>
<evidence type="ECO:0000256" key="1">
    <source>
        <dbReference type="SAM" id="Phobius"/>
    </source>
</evidence>
<feature type="domain" description="VanZ-like" evidence="2">
    <location>
        <begin position="17"/>
        <end position="156"/>
    </location>
</feature>
<dbReference type="RefSeq" id="WP_083599604.1">
    <property type="nucleotide sequence ID" value="NZ_FQXO01000080.1"/>
</dbReference>
<sequence>MQQINNHKNKIAIILSWMVVLLWLILIFYFSSQPAVKSDGLSRKVTEVIIEKVGRLVQLDSETSTTTDLVSKFNHIVRKFAHFGVYFVLGILVMNGFRTSGIRGSRAFIFSLILCVLYAASDEVHQIFVSGRGAQVTDVLIDSFGSFVGIGIYKLIEKIKERIKFRS</sequence>
<proteinExistence type="predicted"/>
<evidence type="ECO:0000313" key="4">
    <source>
        <dbReference type="Proteomes" id="UP000183967"/>
    </source>
</evidence>
<dbReference type="EMBL" id="FQXO01000080">
    <property type="protein sequence ID" value="SHH80558.1"/>
    <property type="molecule type" value="Genomic_DNA"/>
</dbReference>
<accession>A0A1M5VZF5</accession>
<organism evidence="3 4">
    <name type="scientific">Caloranaerobacter azorensis DSM 13643</name>
    <dbReference type="NCBI Taxonomy" id="1121264"/>
    <lineage>
        <taxon>Bacteria</taxon>
        <taxon>Bacillati</taxon>
        <taxon>Bacillota</taxon>
        <taxon>Tissierellia</taxon>
        <taxon>Tissierellales</taxon>
        <taxon>Thermohalobacteraceae</taxon>
        <taxon>Caloranaerobacter</taxon>
    </lineage>
</organism>
<name>A0A1M5VZF5_9FIRM</name>
<evidence type="ECO:0000313" key="3">
    <source>
        <dbReference type="EMBL" id="SHH80558.1"/>
    </source>
</evidence>
<feature type="transmembrane region" description="Helical" evidence="1">
    <location>
        <begin position="133"/>
        <end position="156"/>
    </location>
</feature>
<keyword evidence="1" id="KW-1133">Transmembrane helix</keyword>
<dbReference type="AlphaFoldDB" id="A0A1M5VZF5"/>